<evidence type="ECO:0000259" key="2">
    <source>
        <dbReference type="Pfam" id="PF03704"/>
    </source>
</evidence>
<accession>A0A842I136</accession>
<dbReference type="InterPro" id="IPR036388">
    <property type="entry name" value="WH-like_DNA-bd_sf"/>
</dbReference>
<dbReference type="Gene3D" id="1.10.10.10">
    <property type="entry name" value="Winged helix-like DNA-binding domain superfamily/Winged helix DNA-binding domain"/>
    <property type="match status" value="1"/>
</dbReference>
<dbReference type="InterPro" id="IPR011990">
    <property type="entry name" value="TPR-like_helical_dom_sf"/>
</dbReference>
<dbReference type="Pfam" id="PF03704">
    <property type="entry name" value="BTAD"/>
    <property type="match status" value="1"/>
</dbReference>
<protein>
    <submittedName>
        <fullName evidence="3">Alpha/beta fold hydrolase</fullName>
    </submittedName>
</protein>
<proteinExistence type="predicted"/>
<comment type="caution">
    <text evidence="3">The sequence shown here is derived from an EMBL/GenBank/DDBJ whole genome shotgun (WGS) entry which is preliminary data.</text>
</comment>
<name>A0A842I136_9SPHN</name>
<dbReference type="GO" id="GO:0016787">
    <property type="term" value="F:hydrolase activity"/>
    <property type="evidence" value="ECO:0007669"/>
    <property type="project" value="UniProtKB-KW"/>
</dbReference>
<evidence type="ECO:0000313" key="3">
    <source>
        <dbReference type="EMBL" id="MBC2778403.1"/>
    </source>
</evidence>
<keyword evidence="4" id="KW-1185">Reference proteome</keyword>
<evidence type="ECO:0000313" key="4">
    <source>
        <dbReference type="Proteomes" id="UP000564378"/>
    </source>
</evidence>
<dbReference type="InterPro" id="IPR029058">
    <property type="entry name" value="AB_hydrolase_fold"/>
</dbReference>
<organism evidence="3 4">
    <name type="scientific">Parasphingopyxis marina</name>
    <dbReference type="NCBI Taxonomy" id="2761622"/>
    <lineage>
        <taxon>Bacteria</taxon>
        <taxon>Pseudomonadati</taxon>
        <taxon>Pseudomonadota</taxon>
        <taxon>Alphaproteobacteria</taxon>
        <taxon>Sphingomonadales</taxon>
        <taxon>Sphingomonadaceae</taxon>
        <taxon>Parasphingopyxis</taxon>
    </lineage>
</organism>
<gene>
    <name evidence="3" type="ORF">H6P80_12325</name>
</gene>
<evidence type="ECO:0000259" key="1">
    <source>
        <dbReference type="Pfam" id="PF00561"/>
    </source>
</evidence>
<dbReference type="PANTHER" id="PTHR43433:SF8">
    <property type="entry name" value="BIFUNCTIONAL LIPASE_ADENYLATE CYCLASE LIPJ"/>
    <property type="match status" value="1"/>
</dbReference>
<dbReference type="PANTHER" id="PTHR43433">
    <property type="entry name" value="HYDROLASE, ALPHA/BETA FOLD FAMILY PROTEIN"/>
    <property type="match status" value="1"/>
</dbReference>
<dbReference type="PRINTS" id="PR00111">
    <property type="entry name" value="ABHYDROLASE"/>
</dbReference>
<sequence length="524" mass="59291">MSRLDIRLLGDFELARDGEPLALPASRKTRALLAFLIVTERPQRRERLCEIFWDLPDDPRAALRWSLSKLRPIVNEADIVRLVADRERAGFEAIDTEIDLSRIEARLADPTASADALTTCARLLGEELLTGIDLPDQPDFAAWLSYERERVERLRGKAVKRLLEHPDMPPDRAIDYAERWIEISPFSRDAANALIAAYRQMGRDREASHLIREIKSRFADADIEWAPEEPAPDAEPATTRERGRALLERQTINFCKAPDGVNIAYATVGEGPPLIKAANWLSHLEYDWEAPWSPLFRELAQDHRFIRYDERGNGLSDWNVEDLSLDTFVTDLETVVDTLGIERFPLLGISQGAAVSIEYAARHPERVSKLILFGGYPAGWRLTATPEQAAEREAIITLTKSGWGQDNPAYRHIFSATFMPSAKAEQLAWFDDFQRQTACAENAVRFLEAFSVIDVRHRLAEIRTETLVLHSRGDKRIPWEVGRDIAAAIPDASLVTLESDNHLLIEGEPAGETFVEAIREFLVR</sequence>
<dbReference type="RefSeq" id="WP_185801659.1">
    <property type="nucleotide sequence ID" value="NZ_JACJVJ010000002.1"/>
</dbReference>
<dbReference type="SUPFAM" id="SSF53474">
    <property type="entry name" value="alpha/beta-Hydrolases"/>
    <property type="match status" value="1"/>
</dbReference>
<dbReference type="Pfam" id="PF00561">
    <property type="entry name" value="Abhydrolase_1"/>
    <property type="match status" value="1"/>
</dbReference>
<dbReference type="InterPro" id="IPR005158">
    <property type="entry name" value="BTAD"/>
</dbReference>
<reference evidence="3 4" key="1">
    <citation type="submission" date="2020-08" db="EMBL/GenBank/DDBJ databases">
        <title>Draft genome sequence of Parasphingopyxis sp. GrpM-11.</title>
        <authorList>
            <person name="Oh J."/>
            <person name="Roh D.-H."/>
        </authorList>
    </citation>
    <scope>NUCLEOTIDE SEQUENCE [LARGE SCALE GENOMIC DNA]</scope>
    <source>
        <strain evidence="3 4">GrpM-11</strain>
    </source>
</reference>
<feature type="domain" description="Bacterial transcriptional activator" evidence="2">
    <location>
        <begin position="104"/>
        <end position="221"/>
    </location>
</feature>
<dbReference type="EMBL" id="JACJVJ010000002">
    <property type="protein sequence ID" value="MBC2778403.1"/>
    <property type="molecule type" value="Genomic_DNA"/>
</dbReference>
<feature type="domain" description="AB hydrolase-1" evidence="1">
    <location>
        <begin position="292"/>
        <end position="507"/>
    </location>
</feature>
<dbReference type="InterPro" id="IPR050471">
    <property type="entry name" value="AB_hydrolase"/>
</dbReference>
<dbReference type="AlphaFoldDB" id="A0A842I136"/>
<keyword evidence="3" id="KW-0378">Hydrolase</keyword>
<dbReference type="Gene3D" id="1.25.40.10">
    <property type="entry name" value="Tetratricopeptide repeat domain"/>
    <property type="match status" value="1"/>
</dbReference>
<dbReference type="Gene3D" id="3.40.50.1820">
    <property type="entry name" value="alpha/beta hydrolase"/>
    <property type="match status" value="1"/>
</dbReference>
<dbReference type="Proteomes" id="UP000564378">
    <property type="component" value="Unassembled WGS sequence"/>
</dbReference>
<dbReference type="InterPro" id="IPR000073">
    <property type="entry name" value="AB_hydrolase_1"/>
</dbReference>